<reference evidence="1" key="2">
    <citation type="journal article" date="2019" name="Genome Biol. Evol.">
        <title>Day and night: Metabolic profiles and evolutionary relationships of six axenic non-marine cyanobacteria.</title>
        <authorList>
            <person name="Will S.E."/>
            <person name="Henke P."/>
            <person name="Boedeker C."/>
            <person name="Huang S."/>
            <person name="Brinkmann H."/>
            <person name="Rohde M."/>
            <person name="Jarek M."/>
            <person name="Friedl T."/>
            <person name="Seufert S."/>
            <person name="Schumacher M."/>
            <person name="Overmann J."/>
            <person name="Neumann-Schaal M."/>
            <person name="Petersen J."/>
        </authorList>
    </citation>
    <scope>NUCLEOTIDE SEQUENCE [LARGE SCALE GENOMIC DNA]</scope>
    <source>
        <strain evidence="1">PCC 7102</strain>
    </source>
</reference>
<dbReference type="EMBL" id="RSCL01000022">
    <property type="protein sequence ID" value="RUT00865.1"/>
    <property type="molecule type" value="Genomic_DNA"/>
</dbReference>
<dbReference type="RefSeq" id="WP_127085382.1">
    <property type="nucleotide sequence ID" value="NZ_RSCL01000022.1"/>
</dbReference>
<reference evidence="1" key="1">
    <citation type="submission" date="2018-12" db="EMBL/GenBank/DDBJ databases">
        <authorList>
            <person name="Will S."/>
            <person name="Neumann-Schaal M."/>
            <person name="Henke P."/>
        </authorList>
    </citation>
    <scope>NUCLEOTIDE SEQUENCE</scope>
    <source>
        <strain evidence="1">PCC 7102</strain>
    </source>
</reference>
<evidence type="ECO:0000313" key="1">
    <source>
        <dbReference type="EMBL" id="RUT00865.1"/>
    </source>
</evidence>
<dbReference type="Proteomes" id="UP000271624">
    <property type="component" value="Unassembled WGS sequence"/>
</dbReference>
<accession>A0A3S1AXM8</accession>
<comment type="caution">
    <text evidence="1">The sequence shown here is derived from an EMBL/GenBank/DDBJ whole genome shotgun (WGS) entry which is preliminary data.</text>
</comment>
<name>A0A3S1AXM8_9CYAN</name>
<organism evidence="1 2">
    <name type="scientific">Dulcicalothrix desertica PCC 7102</name>
    <dbReference type="NCBI Taxonomy" id="232991"/>
    <lineage>
        <taxon>Bacteria</taxon>
        <taxon>Bacillati</taxon>
        <taxon>Cyanobacteriota</taxon>
        <taxon>Cyanophyceae</taxon>
        <taxon>Nostocales</taxon>
        <taxon>Calotrichaceae</taxon>
        <taxon>Dulcicalothrix</taxon>
    </lineage>
</organism>
<proteinExistence type="predicted"/>
<keyword evidence="2" id="KW-1185">Reference proteome</keyword>
<sequence length="62" mass="6735">MQNARTPIHFNAVRQWSDRYVGTGAKAVPENTNGKFLGLVTLALLAYVKFFSKNSVAPVAPA</sequence>
<evidence type="ECO:0000313" key="2">
    <source>
        <dbReference type="Proteomes" id="UP000271624"/>
    </source>
</evidence>
<gene>
    <name evidence="1" type="ORF">DSM106972_072740</name>
</gene>
<protein>
    <submittedName>
        <fullName evidence="1">Uncharacterized protein</fullName>
    </submittedName>
</protein>
<dbReference type="AlphaFoldDB" id="A0A3S1AXM8"/>